<dbReference type="PANTHER" id="PTHR36759">
    <property type="entry name" value="DYNEIN BETA CHAIN, CILIARY PROTEIN"/>
    <property type="match status" value="1"/>
</dbReference>
<dbReference type="PANTHER" id="PTHR36759:SF1">
    <property type="entry name" value="DYNEIN BETA CHAIN, CILIARY PROTEIN"/>
    <property type="match status" value="1"/>
</dbReference>
<evidence type="ECO:0000256" key="1">
    <source>
        <dbReference type="SAM" id="MobiDB-lite"/>
    </source>
</evidence>
<comment type="caution">
    <text evidence="2">The sequence shown here is derived from an EMBL/GenBank/DDBJ whole genome shotgun (WGS) entry which is preliminary data.</text>
</comment>
<feature type="region of interest" description="Disordered" evidence="1">
    <location>
        <begin position="16"/>
        <end position="59"/>
    </location>
</feature>
<feature type="region of interest" description="Disordered" evidence="1">
    <location>
        <begin position="73"/>
        <end position="104"/>
    </location>
</feature>
<reference evidence="2 3" key="1">
    <citation type="submission" date="2024-09" db="EMBL/GenBank/DDBJ databases">
        <title>Chromosome-scale assembly of Riccia sorocarpa.</title>
        <authorList>
            <person name="Paukszto L."/>
        </authorList>
    </citation>
    <scope>NUCLEOTIDE SEQUENCE [LARGE SCALE GENOMIC DNA]</scope>
    <source>
        <strain evidence="2">LP-2024</strain>
        <tissue evidence="2">Aerial parts of the thallus</tissue>
    </source>
</reference>
<gene>
    <name evidence="2" type="ORF">R1sor_016444</name>
</gene>
<proteinExistence type="predicted"/>
<dbReference type="AlphaFoldDB" id="A0ABD3HF09"/>
<organism evidence="2 3">
    <name type="scientific">Riccia sorocarpa</name>
    <dbReference type="NCBI Taxonomy" id="122646"/>
    <lineage>
        <taxon>Eukaryota</taxon>
        <taxon>Viridiplantae</taxon>
        <taxon>Streptophyta</taxon>
        <taxon>Embryophyta</taxon>
        <taxon>Marchantiophyta</taxon>
        <taxon>Marchantiopsida</taxon>
        <taxon>Marchantiidae</taxon>
        <taxon>Marchantiales</taxon>
        <taxon>Ricciaceae</taxon>
        <taxon>Riccia</taxon>
    </lineage>
</organism>
<name>A0ABD3HF09_9MARC</name>
<feature type="compositionally biased region" description="Basic and acidic residues" evidence="1">
    <location>
        <begin position="89"/>
        <end position="100"/>
    </location>
</feature>
<accession>A0ABD3HF09</accession>
<evidence type="ECO:0000313" key="3">
    <source>
        <dbReference type="Proteomes" id="UP001633002"/>
    </source>
</evidence>
<protein>
    <submittedName>
        <fullName evidence="2">Uncharacterized protein</fullName>
    </submittedName>
</protein>
<keyword evidence="3" id="KW-1185">Reference proteome</keyword>
<dbReference type="Proteomes" id="UP001633002">
    <property type="component" value="Unassembled WGS sequence"/>
</dbReference>
<sequence length="172" mass="19397">MLHGARRIRISRRSLAFSTVRSGDPVKPQSGDVNTDHPEAQVDTEPEQSPFQWEDRDPSFETMSREVLGTIRTRPGGRQEMGNAVVTEESTRPKPTDRHTTLQSGPDEETVMAAGTLNVKQIREVFLLYQEDGKDVQSIAEQYKVDPELLKRVFKHTSLALSAQAAEFKFKD</sequence>
<evidence type="ECO:0000313" key="2">
    <source>
        <dbReference type="EMBL" id="KAL3690135.1"/>
    </source>
</evidence>
<dbReference type="EMBL" id="JBJQOH010000004">
    <property type="protein sequence ID" value="KAL3690135.1"/>
    <property type="molecule type" value="Genomic_DNA"/>
</dbReference>